<keyword evidence="1" id="KW-1133">Transmembrane helix</keyword>
<name>A0A0K2U7Y1_LEPSM</name>
<keyword evidence="1" id="KW-0472">Membrane</keyword>
<feature type="transmembrane region" description="Helical" evidence="1">
    <location>
        <begin position="22"/>
        <end position="40"/>
    </location>
</feature>
<dbReference type="OrthoDB" id="411535at2759"/>
<keyword evidence="1" id="KW-0812">Transmembrane</keyword>
<reference evidence="2" key="1">
    <citation type="submission" date="2014-05" db="EMBL/GenBank/DDBJ databases">
        <authorList>
            <person name="Chronopoulou M."/>
        </authorList>
    </citation>
    <scope>NUCLEOTIDE SEQUENCE</scope>
    <source>
        <tissue evidence="2">Whole organism</tissue>
    </source>
</reference>
<dbReference type="Pfam" id="PF14770">
    <property type="entry name" value="TMEM18"/>
    <property type="match status" value="1"/>
</dbReference>
<feature type="transmembrane region" description="Helical" evidence="1">
    <location>
        <begin position="45"/>
        <end position="61"/>
    </location>
</feature>
<dbReference type="InterPro" id="IPR026721">
    <property type="entry name" value="TMEM18"/>
</dbReference>
<evidence type="ECO:0000256" key="1">
    <source>
        <dbReference type="SAM" id="Phobius"/>
    </source>
</evidence>
<feature type="transmembrane region" description="Helical" evidence="1">
    <location>
        <begin position="87"/>
        <end position="110"/>
    </location>
</feature>
<dbReference type="AlphaFoldDB" id="A0A0K2U7Y1"/>
<protein>
    <submittedName>
        <fullName evidence="2">Uncharacterized protein</fullName>
    </submittedName>
</protein>
<evidence type="ECO:0000313" key="2">
    <source>
        <dbReference type="EMBL" id="CDW34170.1"/>
    </source>
</evidence>
<accession>A0A0K2U7Y1</accession>
<organism evidence="2">
    <name type="scientific">Lepeophtheirus salmonis</name>
    <name type="common">Salmon louse</name>
    <name type="synonym">Caligus salmonis</name>
    <dbReference type="NCBI Taxonomy" id="72036"/>
    <lineage>
        <taxon>Eukaryota</taxon>
        <taxon>Metazoa</taxon>
        <taxon>Ecdysozoa</taxon>
        <taxon>Arthropoda</taxon>
        <taxon>Crustacea</taxon>
        <taxon>Multicrustacea</taxon>
        <taxon>Hexanauplia</taxon>
        <taxon>Copepoda</taxon>
        <taxon>Siphonostomatoida</taxon>
        <taxon>Caligidae</taxon>
        <taxon>Lepeophtheirus</taxon>
    </lineage>
</organism>
<proteinExistence type="predicted"/>
<sequence length="130" mass="15271">MEKPNSLGFLVIFNELDWSEPWLFGVILFYIFLGGLIYMYRYENGVQLFVFVISLIVVYVSEDINEYLAKNHRLFTKNQYFDSSGTFISISMSLPLLFFCGCILSNWLVLSSRLFTKVKILELKNKEHKN</sequence>
<dbReference type="EMBL" id="HACA01016809">
    <property type="protein sequence ID" value="CDW34170.1"/>
    <property type="molecule type" value="Transcribed_RNA"/>
</dbReference>